<evidence type="ECO:0000313" key="3">
    <source>
        <dbReference type="Proteomes" id="UP000770717"/>
    </source>
</evidence>
<keyword evidence="1" id="KW-0812">Transmembrane</keyword>
<gene>
    <name evidence="2" type="ORF">GDO78_016773</name>
</gene>
<dbReference type="AlphaFoldDB" id="A0A8J6JWB3"/>
<keyword evidence="3" id="KW-1185">Reference proteome</keyword>
<proteinExistence type="predicted"/>
<keyword evidence="1" id="KW-0472">Membrane</keyword>
<accession>A0A8J6JWB3</accession>
<dbReference type="Proteomes" id="UP000770717">
    <property type="component" value="Unassembled WGS sequence"/>
</dbReference>
<protein>
    <submittedName>
        <fullName evidence="2">Uncharacterized protein</fullName>
    </submittedName>
</protein>
<reference evidence="2" key="1">
    <citation type="thesis" date="2020" institute="ProQuest LLC" country="789 East Eisenhower Parkway, Ann Arbor, MI, USA">
        <title>Comparative Genomics and Chromosome Evolution.</title>
        <authorList>
            <person name="Mudd A.B."/>
        </authorList>
    </citation>
    <scope>NUCLEOTIDE SEQUENCE</scope>
    <source>
        <strain evidence="2">HN-11 Male</strain>
        <tissue evidence="2">Kidney and liver</tissue>
    </source>
</reference>
<evidence type="ECO:0000313" key="2">
    <source>
        <dbReference type="EMBL" id="KAG9472848.1"/>
    </source>
</evidence>
<organism evidence="2 3">
    <name type="scientific">Eleutherodactylus coqui</name>
    <name type="common">Puerto Rican coqui</name>
    <dbReference type="NCBI Taxonomy" id="57060"/>
    <lineage>
        <taxon>Eukaryota</taxon>
        <taxon>Metazoa</taxon>
        <taxon>Chordata</taxon>
        <taxon>Craniata</taxon>
        <taxon>Vertebrata</taxon>
        <taxon>Euteleostomi</taxon>
        <taxon>Amphibia</taxon>
        <taxon>Batrachia</taxon>
        <taxon>Anura</taxon>
        <taxon>Neobatrachia</taxon>
        <taxon>Hyloidea</taxon>
        <taxon>Eleutherodactylidae</taxon>
        <taxon>Eleutherodactylinae</taxon>
        <taxon>Eleutherodactylus</taxon>
        <taxon>Eleutherodactylus</taxon>
    </lineage>
</organism>
<sequence>MGRCHQSCQFPADRMERATRFAKFSSLPGLLIYLFPMAGLVGTEQVYDLVTTNVHVLYQSVCTITTIDFCRVGNRPKTCTQKE</sequence>
<dbReference type="EMBL" id="WNTK01000034">
    <property type="protein sequence ID" value="KAG9472848.1"/>
    <property type="molecule type" value="Genomic_DNA"/>
</dbReference>
<evidence type="ECO:0000256" key="1">
    <source>
        <dbReference type="SAM" id="Phobius"/>
    </source>
</evidence>
<feature type="transmembrane region" description="Helical" evidence="1">
    <location>
        <begin position="21"/>
        <end position="41"/>
    </location>
</feature>
<name>A0A8J6JWB3_ELECQ</name>
<comment type="caution">
    <text evidence="2">The sequence shown here is derived from an EMBL/GenBank/DDBJ whole genome shotgun (WGS) entry which is preliminary data.</text>
</comment>
<keyword evidence="1" id="KW-1133">Transmembrane helix</keyword>